<dbReference type="GO" id="GO:0032993">
    <property type="term" value="C:protein-DNA complex"/>
    <property type="evidence" value="ECO:0007669"/>
    <property type="project" value="TreeGrafter"/>
</dbReference>
<dbReference type="SUPFAM" id="SSF52172">
    <property type="entry name" value="CheY-like"/>
    <property type="match status" value="1"/>
</dbReference>
<feature type="DNA-binding region" description="OmpR/PhoB-type" evidence="7">
    <location>
        <begin position="123"/>
        <end position="217"/>
    </location>
</feature>
<evidence type="ECO:0000256" key="7">
    <source>
        <dbReference type="PROSITE-ProRule" id="PRU01091"/>
    </source>
</evidence>
<proteinExistence type="predicted"/>
<dbReference type="Pfam" id="PF00072">
    <property type="entry name" value="Response_reg"/>
    <property type="match status" value="1"/>
</dbReference>
<dbReference type="SMART" id="SM00448">
    <property type="entry name" value="REC"/>
    <property type="match status" value="1"/>
</dbReference>
<keyword evidence="11" id="KW-1185">Reference proteome</keyword>
<reference evidence="11" key="1">
    <citation type="submission" date="2019-10" db="EMBL/GenBank/DDBJ databases">
        <title>Lacipirellula parvula gen. nov., sp. nov., representing a lineage of planctomycetes widespread in freshwater anoxic habitats, and description of the family Lacipirellulaceae.</title>
        <authorList>
            <person name="Dedysh S.N."/>
            <person name="Kulichevskaya I.S."/>
            <person name="Beletsky A.V."/>
            <person name="Rakitin A.L."/>
            <person name="Mardanov A.V."/>
            <person name="Ivanova A.A."/>
            <person name="Saltykova V.X."/>
            <person name="Rijpstra W.I.C."/>
            <person name="Sinninghe Damste J.S."/>
            <person name="Ravin N.V."/>
        </authorList>
    </citation>
    <scope>NUCLEOTIDE SEQUENCE [LARGE SCALE GENOMIC DNA]</scope>
    <source>
        <strain evidence="11">PX69</strain>
    </source>
</reference>
<keyword evidence="2" id="KW-0902">Two-component regulatory system</keyword>
<dbReference type="SMART" id="SM00862">
    <property type="entry name" value="Trans_reg_C"/>
    <property type="match status" value="1"/>
</dbReference>
<keyword evidence="1 6" id="KW-0597">Phosphoprotein</keyword>
<sequence length="217" mass="24689">MRLLVVEDDPDLRRLVAEILLEAEYAVDIAADGEEGLHKAQAWEYDAIVLDLMLPKRDGWSFIDQLRRTKATPILILSARDGLIDRVNGLDLGGDDYLTKPFERLELIARVRALVRRAAGQRSTTHYIGDITLDLRSRLASRGEESLDLTAREFALLEYLSMHRGRVVSRTELYGHLFDETDDSLSNLLDVHVSNLRKKLGRDVIHTRRGQGYVIPE</sequence>
<dbReference type="FunFam" id="3.40.50.2300:FF:000001">
    <property type="entry name" value="DNA-binding response regulator PhoB"/>
    <property type="match status" value="1"/>
</dbReference>
<dbReference type="GO" id="GO:0000976">
    <property type="term" value="F:transcription cis-regulatory region binding"/>
    <property type="evidence" value="ECO:0007669"/>
    <property type="project" value="TreeGrafter"/>
</dbReference>
<dbReference type="RefSeq" id="WP_152100590.1">
    <property type="nucleotide sequence ID" value="NZ_AP021861.1"/>
</dbReference>
<dbReference type="GO" id="GO:0000156">
    <property type="term" value="F:phosphorelay response regulator activity"/>
    <property type="evidence" value="ECO:0007669"/>
    <property type="project" value="TreeGrafter"/>
</dbReference>
<dbReference type="KEGG" id="lpav:PLANPX_4764"/>
<dbReference type="InterPro" id="IPR039420">
    <property type="entry name" value="WalR-like"/>
</dbReference>
<protein>
    <submittedName>
        <fullName evidence="10">DNA-binding response regulator</fullName>
    </submittedName>
</protein>
<dbReference type="Gene3D" id="6.10.250.690">
    <property type="match status" value="1"/>
</dbReference>
<feature type="modified residue" description="4-aspartylphosphate" evidence="6">
    <location>
        <position position="51"/>
    </location>
</feature>
<dbReference type="Proteomes" id="UP000326837">
    <property type="component" value="Chromosome"/>
</dbReference>
<dbReference type="PANTHER" id="PTHR48111">
    <property type="entry name" value="REGULATOR OF RPOS"/>
    <property type="match status" value="1"/>
</dbReference>
<dbReference type="EMBL" id="AP021861">
    <property type="protein sequence ID" value="BBO35152.1"/>
    <property type="molecule type" value="Genomic_DNA"/>
</dbReference>
<dbReference type="GO" id="GO:0005829">
    <property type="term" value="C:cytosol"/>
    <property type="evidence" value="ECO:0007669"/>
    <property type="project" value="TreeGrafter"/>
</dbReference>
<dbReference type="InterPro" id="IPR001789">
    <property type="entry name" value="Sig_transdc_resp-reg_receiver"/>
</dbReference>
<evidence type="ECO:0000259" key="9">
    <source>
        <dbReference type="PROSITE" id="PS51755"/>
    </source>
</evidence>
<name>A0A5K7XGI7_9BACT</name>
<gene>
    <name evidence="10" type="ORF">PLANPX_4764</name>
</gene>
<dbReference type="InterPro" id="IPR036388">
    <property type="entry name" value="WH-like_DNA-bd_sf"/>
</dbReference>
<evidence type="ECO:0000259" key="8">
    <source>
        <dbReference type="PROSITE" id="PS50110"/>
    </source>
</evidence>
<dbReference type="PROSITE" id="PS50110">
    <property type="entry name" value="RESPONSE_REGULATORY"/>
    <property type="match status" value="1"/>
</dbReference>
<evidence type="ECO:0000256" key="1">
    <source>
        <dbReference type="ARBA" id="ARBA00022553"/>
    </source>
</evidence>
<keyword evidence="5" id="KW-0804">Transcription</keyword>
<dbReference type="Gene3D" id="1.10.10.10">
    <property type="entry name" value="Winged helix-like DNA-binding domain superfamily/Winged helix DNA-binding domain"/>
    <property type="match status" value="1"/>
</dbReference>
<accession>A0A5K7XGI7</accession>
<keyword evidence="3" id="KW-0805">Transcription regulation</keyword>
<feature type="domain" description="OmpR/PhoB-type" evidence="9">
    <location>
        <begin position="123"/>
        <end position="217"/>
    </location>
</feature>
<evidence type="ECO:0000256" key="2">
    <source>
        <dbReference type="ARBA" id="ARBA00023012"/>
    </source>
</evidence>
<evidence type="ECO:0000256" key="4">
    <source>
        <dbReference type="ARBA" id="ARBA00023125"/>
    </source>
</evidence>
<dbReference type="PANTHER" id="PTHR48111:SF1">
    <property type="entry name" value="TWO-COMPONENT RESPONSE REGULATOR ORR33"/>
    <property type="match status" value="1"/>
</dbReference>
<dbReference type="InterPro" id="IPR011006">
    <property type="entry name" value="CheY-like_superfamily"/>
</dbReference>
<feature type="domain" description="Response regulatory" evidence="8">
    <location>
        <begin position="2"/>
        <end position="115"/>
    </location>
</feature>
<dbReference type="Pfam" id="PF00486">
    <property type="entry name" value="Trans_reg_C"/>
    <property type="match status" value="1"/>
</dbReference>
<dbReference type="Gene3D" id="3.40.50.2300">
    <property type="match status" value="1"/>
</dbReference>
<evidence type="ECO:0000256" key="3">
    <source>
        <dbReference type="ARBA" id="ARBA00023015"/>
    </source>
</evidence>
<organism evidence="10 11">
    <name type="scientific">Lacipirellula parvula</name>
    <dbReference type="NCBI Taxonomy" id="2650471"/>
    <lineage>
        <taxon>Bacteria</taxon>
        <taxon>Pseudomonadati</taxon>
        <taxon>Planctomycetota</taxon>
        <taxon>Planctomycetia</taxon>
        <taxon>Pirellulales</taxon>
        <taxon>Lacipirellulaceae</taxon>
        <taxon>Lacipirellula</taxon>
    </lineage>
</organism>
<dbReference type="GO" id="GO:0006355">
    <property type="term" value="P:regulation of DNA-templated transcription"/>
    <property type="evidence" value="ECO:0007669"/>
    <property type="project" value="InterPro"/>
</dbReference>
<dbReference type="PROSITE" id="PS51755">
    <property type="entry name" value="OMPR_PHOB"/>
    <property type="match status" value="1"/>
</dbReference>
<dbReference type="InterPro" id="IPR001867">
    <property type="entry name" value="OmpR/PhoB-type_DNA-bd"/>
</dbReference>
<evidence type="ECO:0000313" key="10">
    <source>
        <dbReference type="EMBL" id="BBO35152.1"/>
    </source>
</evidence>
<dbReference type="AlphaFoldDB" id="A0A5K7XGI7"/>
<evidence type="ECO:0000256" key="6">
    <source>
        <dbReference type="PROSITE-ProRule" id="PRU00169"/>
    </source>
</evidence>
<evidence type="ECO:0000313" key="11">
    <source>
        <dbReference type="Proteomes" id="UP000326837"/>
    </source>
</evidence>
<evidence type="ECO:0000256" key="5">
    <source>
        <dbReference type="ARBA" id="ARBA00023163"/>
    </source>
</evidence>
<dbReference type="CDD" id="cd00383">
    <property type="entry name" value="trans_reg_C"/>
    <property type="match status" value="1"/>
</dbReference>
<keyword evidence="4 7" id="KW-0238">DNA-binding</keyword>